<protein>
    <submittedName>
        <fullName evidence="1">Uncharacterized protein</fullName>
    </submittedName>
</protein>
<accession>A0AAN9D7T9</accession>
<dbReference type="Proteomes" id="UP001364617">
    <property type="component" value="Unassembled WGS sequence"/>
</dbReference>
<dbReference type="AlphaFoldDB" id="A0AAN9D7T9"/>
<dbReference type="EMBL" id="JAYKXH010000009">
    <property type="protein sequence ID" value="KAK7157603.1"/>
    <property type="molecule type" value="Genomic_DNA"/>
</dbReference>
<comment type="caution">
    <text evidence="1">The sequence shown here is derived from an EMBL/GenBank/DDBJ whole genome shotgun (WGS) entry which is preliminary data.</text>
</comment>
<organism evidence="1 2">
    <name type="scientific">Phoxinus phoxinus</name>
    <name type="common">Eurasian minnow</name>
    <dbReference type="NCBI Taxonomy" id="58324"/>
    <lineage>
        <taxon>Eukaryota</taxon>
        <taxon>Metazoa</taxon>
        <taxon>Chordata</taxon>
        <taxon>Craniata</taxon>
        <taxon>Vertebrata</taxon>
        <taxon>Euteleostomi</taxon>
        <taxon>Actinopterygii</taxon>
        <taxon>Neopterygii</taxon>
        <taxon>Teleostei</taxon>
        <taxon>Ostariophysi</taxon>
        <taxon>Cypriniformes</taxon>
        <taxon>Leuciscidae</taxon>
        <taxon>Phoxininae</taxon>
        <taxon>Phoxinus</taxon>
    </lineage>
</organism>
<keyword evidence="2" id="KW-1185">Reference proteome</keyword>
<proteinExistence type="predicted"/>
<sequence length="17" mass="2061">MTYWQRNCNVTGRCLCL</sequence>
<name>A0AAN9D7T9_9TELE</name>
<evidence type="ECO:0000313" key="2">
    <source>
        <dbReference type="Proteomes" id="UP001364617"/>
    </source>
</evidence>
<reference evidence="1 2" key="1">
    <citation type="submission" date="2024-02" db="EMBL/GenBank/DDBJ databases">
        <title>Chromosome-level genome assembly of the Eurasian Minnow (Phoxinus phoxinus).</title>
        <authorList>
            <person name="Oriowo T.O."/>
            <person name="Martin S."/>
            <person name="Stange M."/>
            <person name="Chrysostomakis Y."/>
            <person name="Brown T."/>
            <person name="Winkler S."/>
            <person name="Kukowka S."/>
            <person name="Myers E.W."/>
            <person name="Bohne A."/>
        </authorList>
    </citation>
    <scope>NUCLEOTIDE SEQUENCE [LARGE SCALE GENOMIC DNA]</scope>
    <source>
        <strain evidence="1">ZFMK-TIS-60720</strain>
        <tissue evidence="1">Whole Organism</tissue>
    </source>
</reference>
<gene>
    <name evidence="1" type="ORF">R3I93_008943</name>
</gene>
<evidence type="ECO:0000313" key="1">
    <source>
        <dbReference type="EMBL" id="KAK7157603.1"/>
    </source>
</evidence>